<evidence type="ECO:0000313" key="2">
    <source>
        <dbReference type="Proteomes" id="UP001153954"/>
    </source>
</evidence>
<evidence type="ECO:0000313" key="1">
    <source>
        <dbReference type="EMBL" id="CAH2097983.1"/>
    </source>
</evidence>
<proteinExistence type="predicted"/>
<keyword evidence="2" id="KW-1185">Reference proteome</keyword>
<dbReference type="EMBL" id="CAKOGL010000018">
    <property type="protein sequence ID" value="CAH2097983.1"/>
    <property type="molecule type" value="Genomic_DNA"/>
</dbReference>
<organism evidence="1 2">
    <name type="scientific">Euphydryas editha</name>
    <name type="common">Edith's checkerspot</name>
    <dbReference type="NCBI Taxonomy" id="104508"/>
    <lineage>
        <taxon>Eukaryota</taxon>
        <taxon>Metazoa</taxon>
        <taxon>Ecdysozoa</taxon>
        <taxon>Arthropoda</taxon>
        <taxon>Hexapoda</taxon>
        <taxon>Insecta</taxon>
        <taxon>Pterygota</taxon>
        <taxon>Neoptera</taxon>
        <taxon>Endopterygota</taxon>
        <taxon>Lepidoptera</taxon>
        <taxon>Glossata</taxon>
        <taxon>Ditrysia</taxon>
        <taxon>Papilionoidea</taxon>
        <taxon>Nymphalidae</taxon>
        <taxon>Nymphalinae</taxon>
        <taxon>Euphydryas</taxon>
    </lineage>
</organism>
<comment type="caution">
    <text evidence="1">The sequence shown here is derived from an EMBL/GenBank/DDBJ whole genome shotgun (WGS) entry which is preliminary data.</text>
</comment>
<dbReference type="Proteomes" id="UP001153954">
    <property type="component" value="Unassembled WGS sequence"/>
</dbReference>
<protein>
    <submittedName>
        <fullName evidence="1">Uncharacterized protein</fullName>
    </submittedName>
</protein>
<accession>A0AAU9UJ39</accession>
<sequence length="71" mass="8288">MKEQFDEYTSSLVEVQRAKEGAREAVIYIKNEEQFDEFTSSLVEVQRAKEGAREAVNYIKRKNNSMSLLVR</sequence>
<reference evidence="1" key="1">
    <citation type="submission" date="2022-03" db="EMBL/GenBank/DDBJ databases">
        <authorList>
            <person name="Tunstrom K."/>
        </authorList>
    </citation>
    <scope>NUCLEOTIDE SEQUENCE</scope>
</reference>
<dbReference type="AlphaFoldDB" id="A0AAU9UJ39"/>
<name>A0AAU9UJ39_EUPED</name>
<gene>
    <name evidence="1" type="ORF">EEDITHA_LOCUS13144</name>
</gene>